<dbReference type="RefSeq" id="WP_015326656.1">
    <property type="nucleotide sequence ID" value="NC_019978.1"/>
</dbReference>
<dbReference type="AlphaFoldDB" id="L0K7E6"/>
<dbReference type="SUPFAM" id="SSF52540">
    <property type="entry name" value="P-loop containing nucleoside triphosphate hydrolases"/>
    <property type="match status" value="1"/>
</dbReference>
<dbReference type="eggNOG" id="COG1100">
    <property type="taxonomic scope" value="Bacteria"/>
</dbReference>
<dbReference type="STRING" id="748449.Halha_0970"/>
<dbReference type="EMBL" id="CP003359">
    <property type="protein sequence ID" value="AGB40931.1"/>
    <property type="molecule type" value="Genomic_DNA"/>
</dbReference>
<dbReference type="HOGENOM" id="CLU_115799_0_0_9"/>
<evidence type="ECO:0000259" key="1">
    <source>
        <dbReference type="Pfam" id="PF01926"/>
    </source>
</evidence>
<feature type="domain" description="G" evidence="1">
    <location>
        <begin position="5"/>
        <end position="155"/>
    </location>
</feature>
<gene>
    <name evidence="2" type="ordered locus">Halha_0970</name>
</gene>
<dbReference type="GO" id="GO:0005525">
    <property type="term" value="F:GTP binding"/>
    <property type="evidence" value="ECO:0007669"/>
    <property type="project" value="InterPro"/>
</dbReference>
<keyword evidence="3" id="KW-1185">Reference proteome</keyword>
<proteinExistence type="predicted"/>
<reference evidence="3" key="1">
    <citation type="submission" date="2012-02" db="EMBL/GenBank/DDBJ databases">
        <title>The complete genome of Halobacteroides halobius DSM 5150.</title>
        <authorList>
            <person name="Lucas S."/>
            <person name="Copeland A."/>
            <person name="Lapidus A."/>
            <person name="Glavina del Rio T."/>
            <person name="Dalin E."/>
            <person name="Tice H."/>
            <person name="Bruce D."/>
            <person name="Goodwin L."/>
            <person name="Pitluck S."/>
            <person name="Peters L."/>
            <person name="Mikhailova N."/>
            <person name="Gu W."/>
            <person name="Kyrpides N."/>
            <person name="Mavromatis K."/>
            <person name="Ivanova N."/>
            <person name="Brettin T."/>
            <person name="Detter J.C."/>
            <person name="Han C."/>
            <person name="Larimer F."/>
            <person name="Land M."/>
            <person name="Hauser L."/>
            <person name="Markowitz V."/>
            <person name="Cheng J.-F."/>
            <person name="Hugenholtz P."/>
            <person name="Woyke T."/>
            <person name="Wu D."/>
            <person name="Tindall B."/>
            <person name="Pomrenke H."/>
            <person name="Brambilla E."/>
            <person name="Klenk H.-P."/>
            <person name="Eisen J.A."/>
        </authorList>
    </citation>
    <scope>NUCLEOTIDE SEQUENCE [LARGE SCALE GENOMIC DNA]</scope>
    <source>
        <strain evidence="3">ATCC 35273 / DSM 5150 / MD-1</strain>
    </source>
</reference>
<organism evidence="2 3">
    <name type="scientific">Halobacteroides halobius (strain ATCC 35273 / DSM 5150 / MD-1)</name>
    <dbReference type="NCBI Taxonomy" id="748449"/>
    <lineage>
        <taxon>Bacteria</taxon>
        <taxon>Bacillati</taxon>
        <taxon>Bacillota</taxon>
        <taxon>Clostridia</taxon>
        <taxon>Halanaerobiales</taxon>
        <taxon>Halobacteroidaceae</taxon>
        <taxon>Halobacteroides</taxon>
    </lineage>
</organism>
<protein>
    <recommendedName>
        <fullName evidence="1">G domain-containing protein</fullName>
    </recommendedName>
</protein>
<dbReference type="Gene3D" id="3.40.50.300">
    <property type="entry name" value="P-loop containing nucleotide triphosphate hydrolases"/>
    <property type="match status" value="1"/>
</dbReference>
<dbReference type="InterPro" id="IPR027417">
    <property type="entry name" value="P-loop_NTPase"/>
</dbReference>
<dbReference type="PRINTS" id="PR00449">
    <property type="entry name" value="RASTRNSFRMNG"/>
</dbReference>
<dbReference type="InterPro" id="IPR006073">
    <property type="entry name" value="GTP-bd"/>
</dbReference>
<dbReference type="Pfam" id="PF01926">
    <property type="entry name" value="MMR_HSR1"/>
    <property type="match status" value="1"/>
</dbReference>
<accession>L0K7E6</accession>
<dbReference type="OrthoDB" id="2374147at2"/>
<name>L0K7E6_HALHC</name>
<dbReference type="KEGG" id="hhl:Halha_0970"/>
<dbReference type="CDD" id="cd00882">
    <property type="entry name" value="Ras_like_GTPase"/>
    <property type="match status" value="1"/>
</dbReference>
<evidence type="ECO:0000313" key="3">
    <source>
        <dbReference type="Proteomes" id="UP000010880"/>
    </source>
</evidence>
<dbReference type="Proteomes" id="UP000010880">
    <property type="component" value="Chromosome"/>
</dbReference>
<evidence type="ECO:0000313" key="2">
    <source>
        <dbReference type="EMBL" id="AGB40931.1"/>
    </source>
</evidence>
<sequence>MTSAILIGQPNVGKTSFLINFAQYLGVGELKLLVKRPAGFTATETYKLDTASQYLTSFNSHTTKELQSIKLKLPVGKQDKVMHLVDTCGLVSGIHSKQETRQAMSQTLQQIFNSQIVLHMIDLSKLDLEEGLEKIDQELYNFLNLKTGYSILANKVDLDTQGQSLKLLHDLVDENIVFPISALYQQGFVEVKSFLLKNI</sequence>